<dbReference type="InterPro" id="IPR023631">
    <property type="entry name" value="Amidase_dom"/>
</dbReference>
<evidence type="ECO:0000256" key="2">
    <source>
        <dbReference type="SAM" id="SignalP"/>
    </source>
</evidence>
<dbReference type="AlphaFoldDB" id="A0A9D4TSP2"/>
<dbReference type="PANTHER" id="PTHR42678:SF34">
    <property type="entry name" value="OS04G0183300 PROTEIN"/>
    <property type="match status" value="1"/>
</dbReference>
<dbReference type="PANTHER" id="PTHR42678">
    <property type="entry name" value="AMIDASE"/>
    <property type="match status" value="1"/>
</dbReference>
<gene>
    <name evidence="4" type="ORF">D9Q98_003336</name>
</gene>
<feature type="chain" id="PRO_5038571837" description="Amidase domain-containing protein" evidence="2">
    <location>
        <begin position="30"/>
        <end position="608"/>
    </location>
</feature>
<dbReference type="Pfam" id="PF01425">
    <property type="entry name" value="Amidase"/>
    <property type="match status" value="2"/>
</dbReference>
<feature type="signal peptide" evidence="2">
    <location>
        <begin position="1"/>
        <end position="29"/>
    </location>
</feature>
<dbReference type="OrthoDB" id="566138at2759"/>
<organism evidence="4 5">
    <name type="scientific">Chlorella vulgaris</name>
    <name type="common">Green alga</name>
    <dbReference type="NCBI Taxonomy" id="3077"/>
    <lineage>
        <taxon>Eukaryota</taxon>
        <taxon>Viridiplantae</taxon>
        <taxon>Chlorophyta</taxon>
        <taxon>core chlorophytes</taxon>
        <taxon>Trebouxiophyceae</taxon>
        <taxon>Chlorellales</taxon>
        <taxon>Chlorellaceae</taxon>
        <taxon>Chlorella clade</taxon>
        <taxon>Chlorella</taxon>
    </lineage>
</organism>
<keyword evidence="5" id="KW-1185">Reference proteome</keyword>
<dbReference type="EMBL" id="SIDB01000004">
    <property type="protein sequence ID" value="KAI3433526.1"/>
    <property type="molecule type" value="Genomic_DNA"/>
</dbReference>
<dbReference type="Gene3D" id="3.90.1300.10">
    <property type="entry name" value="Amidase signature (AS) domain"/>
    <property type="match status" value="1"/>
</dbReference>
<evidence type="ECO:0000313" key="4">
    <source>
        <dbReference type="EMBL" id="KAI3433526.1"/>
    </source>
</evidence>
<evidence type="ECO:0000259" key="3">
    <source>
        <dbReference type="Pfam" id="PF01425"/>
    </source>
</evidence>
<sequence length="608" mass="63112">MSHAPKKRQSQSHAVVAALILLLLRLTSAQQLGLSDLGEPADEAVVGATADREPALISPDSLGPGPAVTAQQLWQGLCQTGKPQNPVVELTIAEAHFMMLAGQLTCTDLVTAYQQRIAAFDQPLQLNSIRSLNPAALERAAQLDSQLQLLRATNSTSMMPPLLCVPLLLKDNIDVAGLSTLAGSLGLTDNFPLANAHLVDQLQQQGALVLAKTAMGEFAFFPSFCISSASGVVRNPYSLSHTPAGSSGGSAAATAASFGMAGIGTDTGNSVRGPASHAALVGLRPSLGLVGTAGVVPLRVDRDTVGPLARTVEDAVRVLDGMAGPDPSDPLAPLMVNVSLPLNYTQFLQGPAGLAGTRIAVLRQISGLPGADNGIQRLFEDALGALQQAGASLADDFRIVGNSLGRDWDANRGGLGPAIGHWNVGGRWVELWTCNAPLREGLDAYLAAGNTSYRSLQAIYQAGAYHLLAQDGIVAALKAPYSSAQYPTAAMRDLGMRLIESMDAAQVDAVVYPTWNAQPLRVGGDPANEAEDGNNSPMIAPHTGSPAITVPMGNAGLGLPAGLQFLGRPFDEAAVIRLAHGYEQVTRHRLPPPLFPECRGAAASAPAG</sequence>
<reference evidence="4" key="1">
    <citation type="journal article" date="2019" name="Plant J.">
        <title>Chlorella vulgaris genome assembly and annotation reveals the molecular basis for metabolic acclimation to high light conditions.</title>
        <authorList>
            <person name="Cecchin M."/>
            <person name="Marcolungo L."/>
            <person name="Rossato M."/>
            <person name="Girolomoni L."/>
            <person name="Cosentino E."/>
            <person name="Cuine S."/>
            <person name="Li-Beisson Y."/>
            <person name="Delledonne M."/>
            <person name="Ballottari M."/>
        </authorList>
    </citation>
    <scope>NUCLEOTIDE SEQUENCE</scope>
    <source>
        <strain evidence="4">211/11P</strain>
    </source>
</reference>
<name>A0A9D4TSP2_CHLVU</name>
<evidence type="ECO:0000256" key="1">
    <source>
        <dbReference type="SAM" id="MobiDB-lite"/>
    </source>
</evidence>
<feature type="domain" description="Amidase" evidence="3">
    <location>
        <begin position="477"/>
        <end position="575"/>
    </location>
</feature>
<proteinExistence type="predicted"/>
<protein>
    <recommendedName>
        <fullName evidence="3">Amidase domain-containing protein</fullName>
    </recommendedName>
</protein>
<accession>A0A9D4TSP2</accession>
<keyword evidence="2" id="KW-0732">Signal</keyword>
<feature type="domain" description="Amidase" evidence="3">
    <location>
        <begin position="108"/>
        <end position="393"/>
    </location>
</feature>
<comment type="caution">
    <text evidence="4">The sequence shown here is derived from an EMBL/GenBank/DDBJ whole genome shotgun (WGS) entry which is preliminary data.</text>
</comment>
<dbReference type="SUPFAM" id="SSF75304">
    <property type="entry name" value="Amidase signature (AS) enzymes"/>
    <property type="match status" value="1"/>
</dbReference>
<evidence type="ECO:0000313" key="5">
    <source>
        <dbReference type="Proteomes" id="UP001055712"/>
    </source>
</evidence>
<dbReference type="InterPro" id="IPR036928">
    <property type="entry name" value="AS_sf"/>
</dbReference>
<dbReference type="Proteomes" id="UP001055712">
    <property type="component" value="Unassembled WGS sequence"/>
</dbReference>
<reference evidence="4" key="2">
    <citation type="submission" date="2020-11" db="EMBL/GenBank/DDBJ databases">
        <authorList>
            <person name="Cecchin M."/>
            <person name="Marcolungo L."/>
            <person name="Rossato M."/>
            <person name="Girolomoni L."/>
            <person name="Cosentino E."/>
            <person name="Cuine S."/>
            <person name="Li-Beisson Y."/>
            <person name="Delledonne M."/>
            <person name="Ballottari M."/>
        </authorList>
    </citation>
    <scope>NUCLEOTIDE SEQUENCE</scope>
    <source>
        <strain evidence="4">211/11P</strain>
        <tissue evidence="4">Whole cell</tissue>
    </source>
</reference>
<feature type="region of interest" description="Disordered" evidence="1">
    <location>
        <begin position="524"/>
        <end position="545"/>
    </location>
</feature>